<feature type="region of interest" description="Disordered" evidence="1">
    <location>
        <begin position="62"/>
        <end position="88"/>
    </location>
</feature>
<organism evidence="2 3">
    <name type="scientific">Elysia marginata</name>
    <dbReference type="NCBI Taxonomy" id="1093978"/>
    <lineage>
        <taxon>Eukaryota</taxon>
        <taxon>Metazoa</taxon>
        <taxon>Spiralia</taxon>
        <taxon>Lophotrochozoa</taxon>
        <taxon>Mollusca</taxon>
        <taxon>Gastropoda</taxon>
        <taxon>Heterobranchia</taxon>
        <taxon>Euthyneura</taxon>
        <taxon>Panpulmonata</taxon>
        <taxon>Sacoglossa</taxon>
        <taxon>Placobranchoidea</taxon>
        <taxon>Plakobranchidae</taxon>
        <taxon>Elysia</taxon>
    </lineage>
</organism>
<reference evidence="2 3" key="1">
    <citation type="journal article" date="2021" name="Elife">
        <title>Chloroplast acquisition without the gene transfer in kleptoplastic sea slugs, Plakobranchus ocellatus.</title>
        <authorList>
            <person name="Maeda T."/>
            <person name="Takahashi S."/>
            <person name="Yoshida T."/>
            <person name="Shimamura S."/>
            <person name="Takaki Y."/>
            <person name="Nagai Y."/>
            <person name="Toyoda A."/>
            <person name="Suzuki Y."/>
            <person name="Arimoto A."/>
            <person name="Ishii H."/>
            <person name="Satoh N."/>
            <person name="Nishiyama T."/>
            <person name="Hasebe M."/>
            <person name="Maruyama T."/>
            <person name="Minagawa J."/>
            <person name="Obokata J."/>
            <person name="Shigenobu S."/>
        </authorList>
    </citation>
    <scope>NUCLEOTIDE SEQUENCE [LARGE SCALE GENOMIC DNA]</scope>
</reference>
<dbReference type="Proteomes" id="UP000762676">
    <property type="component" value="Unassembled WGS sequence"/>
</dbReference>
<name>A0AAV4I090_9GAST</name>
<proteinExistence type="predicted"/>
<gene>
    <name evidence="2" type="ORF">ElyMa_001161000</name>
</gene>
<dbReference type="AlphaFoldDB" id="A0AAV4I090"/>
<keyword evidence="3" id="KW-1185">Reference proteome</keyword>
<sequence length="88" mass="9368">MPSRSDPPALIPVRVVGWRKLPSDLGLPGYTTAAVIISTWCGQSLEDIVDMAGPDADLASFADGDINNNRVGNRKGGKKSRMKEGKSL</sequence>
<accession>A0AAV4I090</accession>
<evidence type="ECO:0000313" key="2">
    <source>
        <dbReference type="EMBL" id="GFS03884.1"/>
    </source>
</evidence>
<dbReference type="EMBL" id="BMAT01002291">
    <property type="protein sequence ID" value="GFS03884.1"/>
    <property type="molecule type" value="Genomic_DNA"/>
</dbReference>
<evidence type="ECO:0000256" key="1">
    <source>
        <dbReference type="SAM" id="MobiDB-lite"/>
    </source>
</evidence>
<feature type="compositionally biased region" description="Basic residues" evidence="1">
    <location>
        <begin position="72"/>
        <end position="81"/>
    </location>
</feature>
<evidence type="ECO:0000313" key="3">
    <source>
        <dbReference type="Proteomes" id="UP000762676"/>
    </source>
</evidence>
<comment type="caution">
    <text evidence="2">The sequence shown here is derived from an EMBL/GenBank/DDBJ whole genome shotgun (WGS) entry which is preliminary data.</text>
</comment>
<protein>
    <submittedName>
        <fullName evidence="2">Uncharacterized protein</fullName>
    </submittedName>
</protein>